<keyword evidence="7" id="KW-1185">Reference proteome</keyword>
<evidence type="ECO:0000313" key="7">
    <source>
        <dbReference type="Proteomes" id="UP001596084"/>
    </source>
</evidence>
<dbReference type="PROSITE" id="PS50931">
    <property type="entry name" value="HTH_LYSR"/>
    <property type="match status" value="1"/>
</dbReference>
<dbReference type="InterPro" id="IPR000847">
    <property type="entry name" value="LysR_HTH_N"/>
</dbReference>
<evidence type="ECO:0000256" key="3">
    <source>
        <dbReference type="ARBA" id="ARBA00023125"/>
    </source>
</evidence>
<evidence type="ECO:0000256" key="1">
    <source>
        <dbReference type="ARBA" id="ARBA00009437"/>
    </source>
</evidence>
<evidence type="ECO:0000313" key="6">
    <source>
        <dbReference type="EMBL" id="MFC5524096.1"/>
    </source>
</evidence>
<dbReference type="CDD" id="cd08422">
    <property type="entry name" value="PBP2_CrgA_like"/>
    <property type="match status" value="1"/>
</dbReference>
<organism evidence="6 7">
    <name type="scientific">Polaromonas jejuensis</name>
    <dbReference type="NCBI Taxonomy" id="457502"/>
    <lineage>
        <taxon>Bacteria</taxon>
        <taxon>Pseudomonadati</taxon>
        <taxon>Pseudomonadota</taxon>
        <taxon>Betaproteobacteria</taxon>
        <taxon>Burkholderiales</taxon>
        <taxon>Comamonadaceae</taxon>
        <taxon>Polaromonas</taxon>
    </lineage>
</organism>
<dbReference type="SUPFAM" id="SSF53850">
    <property type="entry name" value="Periplasmic binding protein-like II"/>
    <property type="match status" value="1"/>
</dbReference>
<evidence type="ECO:0000256" key="2">
    <source>
        <dbReference type="ARBA" id="ARBA00023015"/>
    </source>
</evidence>
<evidence type="ECO:0000259" key="5">
    <source>
        <dbReference type="PROSITE" id="PS50931"/>
    </source>
</evidence>
<dbReference type="InterPro" id="IPR036390">
    <property type="entry name" value="WH_DNA-bd_sf"/>
</dbReference>
<protein>
    <submittedName>
        <fullName evidence="6">LysR family transcriptional regulator</fullName>
    </submittedName>
</protein>
<dbReference type="PANTHER" id="PTHR30537">
    <property type="entry name" value="HTH-TYPE TRANSCRIPTIONAL REGULATOR"/>
    <property type="match status" value="1"/>
</dbReference>
<dbReference type="Pfam" id="PF03466">
    <property type="entry name" value="LysR_substrate"/>
    <property type="match status" value="1"/>
</dbReference>
<feature type="domain" description="HTH lysR-type" evidence="5">
    <location>
        <begin position="1"/>
        <end position="59"/>
    </location>
</feature>
<keyword evidence="4" id="KW-0804">Transcription</keyword>
<keyword evidence="3" id="KW-0238">DNA-binding</keyword>
<dbReference type="InterPro" id="IPR036388">
    <property type="entry name" value="WH-like_DNA-bd_sf"/>
</dbReference>
<keyword evidence="2" id="KW-0805">Transcription regulation</keyword>
<gene>
    <name evidence="6" type="ORF">ACFPP7_24765</name>
</gene>
<dbReference type="Proteomes" id="UP001596084">
    <property type="component" value="Unassembled WGS sequence"/>
</dbReference>
<dbReference type="SUPFAM" id="SSF46785">
    <property type="entry name" value="Winged helix' DNA-binding domain"/>
    <property type="match status" value="1"/>
</dbReference>
<dbReference type="RefSeq" id="WP_068831980.1">
    <property type="nucleotide sequence ID" value="NZ_JBHSMX010000066.1"/>
</dbReference>
<dbReference type="Gene3D" id="1.10.10.10">
    <property type="entry name" value="Winged helix-like DNA-binding domain superfamily/Winged helix DNA-binding domain"/>
    <property type="match status" value="1"/>
</dbReference>
<dbReference type="EMBL" id="JBHSMX010000066">
    <property type="protein sequence ID" value="MFC5524096.1"/>
    <property type="molecule type" value="Genomic_DNA"/>
</dbReference>
<name>A0ABW0QHL7_9BURK</name>
<reference evidence="7" key="1">
    <citation type="journal article" date="2019" name="Int. J. Syst. Evol. Microbiol.">
        <title>The Global Catalogue of Microorganisms (GCM) 10K type strain sequencing project: providing services to taxonomists for standard genome sequencing and annotation.</title>
        <authorList>
            <consortium name="The Broad Institute Genomics Platform"/>
            <consortium name="The Broad Institute Genome Sequencing Center for Infectious Disease"/>
            <person name="Wu L."/>
            <person name="Ma J."/>
        </authorList>
    </citation>
    <scope>NUCLEOTIDE SEQUENCE [LARGE SCALE GENOMIC DNA]</scope>
    <source>
        <strain evidence="7">CGMCC 4.7277</strain>
    </source>
</reference>
<comment type="similarity">
    <text evidence="1">Belongs to the LysR transcriptional regulatory family.</text>
</comment>
<sequence length="301" mass="32631">MDQFRQLQAFVAVVQSGSFVRAADKLDCSKAVVSRLVLELEAQLGTRLLNRTTRRLSLTDSGSDYFERGRQILDELADANAAASATTAQPAGRLKINAPLTFGNLHLAPLWGEFLKAYPQVELDVTLADRVVDLVEEGFDLAVRISAATSLQSSSLVARPLSSDRAILCASPTYLQRAPAIAQLKDLAQHSVMAYSYWSAGDVWTFAGPQGPESVTTHPRLRANSGDTCRAAALADQGIVLQPGFLVGPDLKAGRLVEILPHYRGPALGIHAVYPSRKHLSGKIRVMVDFLAQAFRQPGWL</sequence>
<dbReference type="Pfam" id="PF00126">
    <property type="entry name" value="HTH_1"/>
    <property type="match status" value="1"/>
</dbReference>
<dbReference type="Gene3D" id="3.40.190.290">
    <property type="match status" value="1"/>
</dbReference>
<evidence type="ECO:0000256" key="4">
    <source>
        <dbReference type="ARBA" id="ARBA00023163"/>
    </source>
</evidence>
<dbReference type="InterPro" id="IPR005119">
    <property type="entry name" value="LysR_subst-bd"/>
</dbReference>
<comment type="caution">
    <text evidence="6">The sequence shown here is derived from an EMBL/GenBank/DDBJ whole genome shotgun (WGS) entry which is preliminary data.</text>
</comment>
<dbReference type="PANTHER" id="PTHR30537:SF35">
    <property type="entry name" value="TRANSCRIPTIONAL REGULATORY PROTEIN"/>
    <property type="match status" value="1"/>
</dbReference>
<proteinExistence type="inferred from homology"/>
<dbReference type="InterPro" id="IPR058163">
    <property type="entry name" value="LysR-type_TF_proteobact-type"/>
</dbReference>
<accession>A0ABW0QHL7</accession>